<evidence type="ECO:0000256" key="1">
    <source>
        <dbReference type="ARBA" id="ARBA00022741"/>
    </source>
</evidence>
<keyword evidence="1 5" id="KW-0547">Nucleotide-binding</keyword>
<evidence type="ECO:0000256" key="4">
    <source>
        <dbReference type="ARBA" id="ARBA00022840"/>
    </source>
</evidence>
<dbReference type="GO" id="GO:0005524">
    <property type="term" value="F:ATP binding"/>
    <property type="evidence" value="ECO:0007669"/>
    <property type="project" value="UniProtKB-UniRule"/>
</dbReference>
<dbReference type="Gene3D" id="3.40.50.300">
    <property type="entry name" value="P-loop containing nucleotide triphosphate hydrolases"/>
    <property type="match status" value="2"/>
</dbReference>
<dbReference type="EMBL" id="KL198024">
    <property type="protein sequence ID" value="KDQ17181.1"/>
    <property type="molecule type" value="Genomic_DNA"/>
</dbReference>
<dbReference type="Proteomes" id="UP000027195">
    <property type="component" value="Unassembled WGS sequence"/>
</dbReference>
<dbReference type="PANTHER" id="PTHR21529">
    <property type="entry name" value="MAMMARY TURMOR VIRUS RECEPTOR HOMOLOG 1, 2 MTVR1, 2"/>
    <property type="match status" value="1"/>
</dbReference>
<name>A0A067N063_BOTB1</name>
<keyword evidence="4 5" id="KW-0067">ATP-binding</keyword>
<evidence type="ECO:0000256" key="2">
    <source>
        <dbReference type="ARBA" id="ARBA00022801"/>
    </source>
</evidence>
<dbReference type="PROSITE" id="PS51198">
    <property type="entry name" value="UVRD_HELICASE_ATP_BIND"/>
    <property type="match status" value="1"/>
</dbReference>
<dbReference type="HOGENOM" id="CLU_001378_0_0_1"/>
<sequence length="1880" mass="213384">MEWFTYPNLPPIAPSQFVSSDPRLGRCPVLLSGRAIKHLGQYRGNSASFRDVLKTLNRLSKEKFTEDNHQLVAGGETFAPIYKAELLDGMYLVYQKDLISDAQGTEKMALRVYGIYTNNKIDTLIWERISRKSDAETPTLTDAQRLEIHDLLTLEKFIPYSESVVKSIWADLDSAFVFDLSPKEQEIIHHPSSCYVIGRSGTGKTTTMLFRMLMREKTPNGLDRPLRQVFVTQSNVLAGRVAEYYHKLDETLAAGSKSVEEIKRIAAENCKQEAQQDLFDLDDENELRIDLPERYSELRDEHFPLFLTFNQLCKLLAADCDAGANTRAPALGGSVPNLVSFEEFLGRYWLHTNHQFTRGLDPALVWSEIIGVIKGSETTVDTPKGYLSQNSYLALSHRAQTTFAKRPENVYGIFESYMKRKGQTGAIDAADRTHALLQGIKSKFRPHPLDFMYVDEVQDNLIIDTRLLRALCPNPHGLFWAGDTAQTISVGCTFKFSDMTASHYRLENADPLVRANKREAVYPKSFELSVNYRSHAGIVNAASSIVDLLLTLFPKSIDKLEPETGLTAGPMPVFFSGWDSTAVGFEKFLNGRGDSPIEFGAQQCIIVRSADVRDKLRDQIGRIACIMTPYEAKGLEFNDVLLYNFFSDSHASHSEWGVVLNSFERAHDQARYAIICSELKCLYVAVTRARNNCWIWDSSDNAEPMKGFWLNRHQIRIVRPGNPIPQLTVLSSAGDWKKTGRELFARQLYDEAMLCFERAGSEFETSVCKAYLRRSQARRAAMSSPAAGKSLYNRAAWLFMSCVGLAPQRRILLCFRLAADCFALAPDYEKAGDVYQDAEEFTLSAQSYRKAGNFEKCAEIIQKYRSYVDDEVAAGLSEVCKLGLIRENKFKNLKSSSLVKSQDELLELLEGYGFHAARVDILLDSGRTKEAAELRVQEGRLIEGIELFLKQDDPSSHQRAASCIISGLWKLLPLRALASIPSDARTILSLAKRLNVRHLNTLLRAEVSQDLDVFQALISKDEAQLRNLYRLHATHEPHLAILCLDDLLRTTPALQQLDVTPLIYVLDEYDRYGELLRGATVRQNLCSILKVQRLFGFEPMMDSDGAPIPDKYRVWGSALLRENSRVELLRCGRAISENADILADGGTLAHLLRSCITQRLYDRIFDLEEKLRYASALRPCLEFALRSQCSTKFCSLSHIDSNPRAFNQRVRICIQQIMILRHLASLPCGHQQAQALRGVQQFWLERLFEVLHPPWYQVGNFHALVPEAIPQFEAALDYIRFWLRDQLYQIDDDRSPLLTHMNILLTTGVMISKFDLPEASRYIWTAPCFTTQRPSFFRTENADRVSIVQDLFGCLMGSCQGRIHRGLYLVEHVLDTGIYINLNLLLSFIEKLVAHTLFETRRWRGDVSLSGLTLPNSWMMEAIQPHGYFSMLRADQGCIRHSRLALQRLLSLVFKEPARVWYDGNQRLHEVSPRLRDAAITRICCALAMIGYNVRNARGEIFEALASVASLEKEPSPLYAAFTKARGWYGRPGRPGRYGFMDAVEIFVQRCHMDGLVQLRHYKRQAWPRHNIQIISFHSFEDLRHRMVYPGGITSIPMLRTVAPATLHTVAGIIHNELLPPAAEPDERTDFNGSLSFATSNERPDAEDAGYEENDNDHAEEEAPLLDLTTTEDLAMELTEEQRVAAIQIQRAYRRCLRRRAALQEAQRKPALRYFISCMNTALGSGIDAKLSRSYMHFFRGPLPHILAFIETVRDLSLQRKDEAKRQCRVAVHTELEKVQQDLTDSNSLFKTFCALMKKLEPNSEVHQSCSIQQLKDIVAEVCNHKERVRVVLGEAAAADSSLEVGVKGILQSFVPRPTRRQPRRPALNVDDEFSWNLYD</sequence>
<feature type="binding site" evidence="5">
    <location>
        <begin position="198"/>
        <end position="205"/>
    </location>
    <ligand>
        <name>ATP</name>
        <dbReference type="ChEBI" id="CHEBI:30616"/>
    </ligand>
</feature>
<accession>A0A067N063</accession>
<dbReference type="SUPFAM" id="SSF48452">
    <property type="entry name" value="TPR-like"/>
    <property type="match status" value="1"/>
</dbReference>
<evidence type="ECO:0000313" key="9">
    <source>
        <dbReference type="Proteomes" id="UP000027195"/>
    </source>
</evidence>
<organism evidence="8 9">
    <name type="scientific">Botryobasidium botryosum (strain FD-172 SS1)</name>
    <dbReference type="NCBI Taxonomy" id="930990"/>
    <lineage>
        <taxon>Eukaryota</taxon>
        <taxon>Fungi</taxon>
        <taxon>Dikarya</taxon>
        <taxon>Basidiomycota</taxon>
        <taxon>Agaricomycotina</taxon>
        <taxon>Agaricomycetes</taxon>
        <taxon>Cantharellales</taxon>
        <taxon>Botryobasidiaceae</taxon>
        <taxon>Botryobasidium</taxon>
    </lineage>
</organism>
<keyword evidence="9" id="KW-1185">Reference proteome</keyword>
<gene>
    <name evidence="8" type="ORF">BOTBODRAFT_185909</name>
</gene>
<dbReference type="InParanoid" id="A0A067N063"/>
<dbReference type="Pfam" id="PF00580">
    <property type="entry name" value="UvrD-helicase"/>
    <property type="match status" value="1"/>
</dbReference>
<dbReference type="InterPro" id="IPR039904">
    <property type="entry name" value="TRANK1"/>
</dbReference>
<dbReference type="InterPro" id="IPR014016">
    <property type="entry name" value="UvrD-like_ATP-bd"/>
</dbReference>
<dbReference type="PANTHER" id="PTHR21529:SF4">
    <property type="entry name" value="TPR AND ANKYRIN REPEAT-CONTAINING PROTEIN 1"/>
    <property type="match status" value="1"/>
</dbReference>
<feature type="domain" description="UvrD-like helicase ATP-binding" evidence="7">
    <location>
        <begin position="177"/>
        <end position="535"/>
    </location>
</feature>
<dbReference type="SUPFAM" id="SSF52540">
    <property type="entry name" value="P-loop containing nucleoside triphosphate hydrolases"/>
    <property type="match status" value="1"/>
</dbReference>
<proteinExistence type="predicted"/>
<dbReference type="InterPro" id="IPR027417">
    <property type="entry name" value="P-loop_NTPase"/>
</dbReference>
<dbReference type="OrthoDB" id="3156807at2759"/>
<evidence type="ECO:0000256" key="6">
    <source>
        <dbReference type="SAM" id="MobiDB-lite"/>
    </source>
</evidence>
<evidence type="ECO:0000259" key="7">
    <source>
        <dbReference type="PROSITE" id="PS51198"/>
    </source>
</evidence>
<dbReference type="STRING" id="930990.A0A067N063"/>
<keyword evidence="2 5" id="KW-0378">Hydrolase</keyword>
<reference evidence="9" key="1">
    <citation type="journal article" date="2014" name="Proc. Natl. Acad. Sci. U.S.A.">
        <title>Extensive sampling of basidiomycete genomes demonstrates inadequacy of the white-rot/brown-rot paradigm for wood decay fungi.</title>
        <authorList>
            <person name="Riley R."/>
            <person name="Salamov A.A."/>
            <person name="Brown D.W."/>
            <person name="Nagy L.G."/>
            <person name="Floudas D."/>
            <person name="Held B.W."/>
            <person name="Levasseur A."/>
            <person name="Lombard V."/>
            <person name="Morin E."/>
            <person name="Otillar R."/>
            <person name="Lindquist E.A."/>
            <person name="Sun H."/>
            <person name="LaButti K.M."/>
            <person name="Schmutz J."/>
            <person name="Jabbour D."/>
            <person name="Luo H."/>
            <person name="Baker S.E."/>
            <person name="Pisabarro A.G."/>
            <person name="Walton J.D."/>
            <person name="Blanchette R.A."/>
            <person name="Henrissat B."/>
            <person name="Martin F."/>
            <person name="Cullen D."/>
            <person name="Hibbett D.S."/>
            <person name="Grigoriev I.V."/>
        </authorList>
    </citation>
    <scope>NUCLEOTIDE SEQUENCE [LARGE SCALE GENOMIC DNA]</scope>
    <source>
        <strain evidence="9">FD-172 SS1</strain>
    </source>
</reference>
<feature type="region of interest" description="Disordered" evidence="6">
    <location>
        <begin position="1621"/>
        <end position="1659"/>
    </location>
</feature>
<keyword evidence="3 5" id="KW-0347">Helicase</keyword>
<evidence type="ECO:0000256" key="3">
    <source>
        <dbReference type="ARBA" id="ARBA00022806"/>
    </source>
</evidence>
<evidence type="ECO:0000313" key="8">
    <source>
        <dbReference type="EMBL" id="KDQ17181.1"/>
    </source>
</evidence>
<dbReference type="InterPro" id="IPR011990">
    <property type="entry name" value="TPR-like_helical_dom_sf"/>
</dbReference>
<evidence type="ECO:0000256" key="5">
    <source>
        <dbReference type="PROSITE-ProRule" id="PRU00560"/>
    </source>
</evidence>
<protein>
    <recommendedName>
        <fullName evidence="7">UvrD-like helicase ATP-binding domain-containing protein</fullName>
    </recommendedName>
</protein>
<dbReference type="GO" id="GO:0004386">
    <property type="term" value="F:helicase activity"/>
    <property type="evidence" value="ECO:0007669"/>
    <property type="project" value="UniProtKB-UniRule"/>
</dbReference>
<dbReference type="GO" id="GO:0016787">
    <property type="term" value="F:hydrolase activity"/>
    <property type="evidence" value="ECO:0007669"/>
    <property type="project" value="UniProtKB-UniRule"/>
</dbReference>
<feature type="compositionally biased region" description="Polar residues" evidence="6">
    <location>
        <begin position="1631"/>
        <end position="1641"/>
    </location>
</feature>
<feature type="compositionally biased region" description="Acidic residues" evidence="6">
    <location>
        <begin position="1645"/>
        <end position="1659"/>
    </location>
</feature>